<dbReference type="PROSITE" id="PS50888">
    <property type="entry name" value="BHLH"/>
    <property type="match status" value="1"/>
</dbReference>
<feature type="region of interest" description="Disordered" evidence="5">
    <location>
        <begin position="126"/>
        <end position="156"/>
    </location>
</feature>
<evidence type="ECO:0000256" key="4">
    <source>
        <dbReference type="ARBA" id="ARBA00023242"/>
    </source>
</evidence>
<name>A0AAV3P7W5_LITER</name>
<dbReference type="InterPro" id="IPR036638">
    <property type="entry name" value="HLH_DNA-bd_sf"/>
</dbReference>
<dbReference type="AlphaFoldDB" id="A0AAV3P7W5"/>
<proteinExistence type="predicted"/>
<organism evidence="7 8">
    <name type="scientific">Lithospermum erythrorhizon</name>
    <name type="common">Purple gromwell</name>
    <name type="synonym">Lithospermum officinale var. erythrorhizon</name>
    <dbReference type="NCBI Taxonomy" id="34254"/>
    <lineage>
        <taxon>Eukaryota</taxon>
        <taxon>Viridiplantae</taxon>
        <taxon>Streptophyta</taxon>
        <taxon>Embryophyta</taxon>
        <taxon>Tracheophyta</taxon>
        <taxon>Spermatophyta</taxon>
        <taxon>Magnoliopsida</taxon>
        <taxon>eudicotyledons</taxon>
        <taxon>Gunneridae</taxon>
        <taxon>Pentapetalae</taxon>
        <taxon>asterids</taxon>
        <taxon>lamiids</taxon>
        <taxon>Boraginales</taxon>
        <taxon>Boraginaceae</taxon>
        <taxon>Boraginoideae</taxon>
        <taxon>Lithospermeae</taxon>
        <taxon>Lithospermum</taxon>
    </lineage>
</organism>
<gene>
    <name evidence="7" type="ORF">LIER_07392</name>
</gene>
<dbReference type="PANTHER" id="PTHR12565">
    <property type="entry name" value="STEROL REGULATORY ELEMENT-BINDING PROTEIN"/>
    <property type="match status" value="1"/>
</dbReference>
<reference evidence="7 8" key="1">
    <citation type="submission" date="2024-01" db="EMBL/GenBank/DDBJ databases">
        <title>The complete chloroplast genome sequence of Lithospermum erythrorhizon: insights into the phylogenetic relationship among Boraginaceae species and the maternal lineages of purple gromwells.</title>
        <authorList>
            <person name="Okada T."/>
            <person name="Watanabe K."/>
        </authorList>
    </citation>
    <scope>NUCLEOTIDE SEQUENCE [LARGE SCALE GENOMIC DNA]</scope>
</reference>
<dbReference type="InterPro" id="IPR011598">
    <property type="entry name" value="bHLH_dom"/>
</dbReference>
<dbReference type="GO" id="GO:0005634">
    <property type="term" value="C:nucleus"/>
    <property type="evidence" value="ECO:0007669"/>
    <property type="project" value="UniProtKB-SubCell"/>
</dbReference>
<dbReference type="EMBL" id="BAABME010001135">
    <property type="protein sequence ID" value="GAA0147772.1"/>
    <property type="molecule type" value="Genomic_DNA"/>
</dbReference>
<dbReference type="GO" id="GO:0046983">
    <property type="term" value="F:protein dimerization activity"/>
    <property type="evidence" value="ECO:0007669"/>
    <property type="project" value="InterPro"/>
</dbReference>
<comment type="caution">
    <text evidence="7">The sequence shown here is derived from an EMBL/GenBank/DDBJ whole genome shotgun (WGS) entry which is preliminary data.</text>
</comment>
<dbReference type="CDD" id="cd18919">
    <property type="entry name" value="bHLH_AtBPE_like"/>
    <property type="match status" value="1"/>
</dbReference>
<accession>A0AAV3P7W5</accession>
<dbReference type="InterPro" id="IPR024097">
    <property type="entry name" value="bHLH_ZIP_TF"/>
</dbReference>
<dbReference type="Pfam" id="PF00010">
    <property type="entry name" value="HLH"/>
    <property type="match status" value="1"/>
</dbReference>
<dbReference type="Gene3D" id="4.10.280.10">
    <property type="entry name" value="Helix-loop-helix DNA-binding domain"/>
    <property type="match status" value="1"/>
</dbReference>
<evidence type="ECO:0000256" key="2">
    <source>
        <dbReference type="ARBA" id="ARBA00023015"/>
    </source>
</evidence>
<evidence type="ECO:0000313" key="7">
    <source>
        <dbReference type="EMBL" id="GAA0147772.1"/>
    </source>
</evidence>
<evidence type="ECO:0000313" key="8">
    <source>
        <dbReference type="Proteomes" id="UP001454036"/>
    </source>
</evidence>
<dbReference type="PANTHER" id="PTHR12565:SF184">
    <property type="entry name" value="BHLH TRANSCRIPTION FACTOR"/>
    <property type="match status" value="1"/>
</dbReference>
<dbReference type="GO" id="GO:0003700">
    <property type="term" value="F:DNA-binding transcription factor activity"/>
    <property type="evidence" value="ECO:0007669"/>
    <property type="project" value="TreeGrafter"/>
</dbReference>
<protein>
    <recommendedName>
        <fullName evidence="6">BHLH domain-containing protein</fullName>
    </recommendedName>
</protein>
<evidence type="ECO:0000256" key="1">
    <source>
        <dbReference type="ARBA" id="ARBA00004123"/>
    </source>
</evidence>
<evidence type="ECO:0000256" key="5">
    <source>
        <dbReference type="SAM" id="MobiDB-lite"/>
    </source>
</evidence>
<keyword evidence="8" id="KW-1185">Reference proteome</keyword>
<dbReference type="SMART" id="SM00353">
    <property type="entry name" value="HLH"/>
    <property type="match status" value="1"/>
</dbReference>
<keyword evidence="3" id="KW-0804">Transcription</keyword>
<keyword evidence="4" id="KW-0539">Nucleus</keyword>
<feature type="compositionally biased region" description="Low complexity" evidence="5">
    <location>
        <begin position="128"/>
        <end position="137"/>
    </location>
</feature>
<dbReference type="Proteomes" id="UP001454036">
    <property type="component" value="Unassembled WGS sequence"/>
</dbReference>
<sequence length="353" mass="39826">MAGFTQKYHPFFKDSSSDFPPTSSSIKMLGFLEEPNNKHIKATPFSQVYQPEPFDDFPDNVCVHKTGACSPQGTKVINNGTTVCCTKIKCPKSSPNSDKFETTIIKQATQQVHSPIHNRRINNREVPSSISSQSNKSNMEEMRTKKQKKEIKKDKKATEEIASGYIHVRARRGQATDSHSLAERVRREKISERMKILQGLVPGCDKVNGKALMLDEIINYVQSLQHQVEFLSMKLATVNPIYYDFGLDIDTSMVTTEQRLTDMASPRPFPPPLPSSMQPCNATHQIPMPNSDNPLATSNIFGFLDNSASSLPNIQQELFPNISPRGNGQLLWDFDEQIIQKLVNQQLSDFTWY</sequence>
<evidence type="ECO:0000256" key="3">
    <source>
        <dbReference type="ARBA" id="ARBA00023163"/>
    </source>
</evidence>
<dbReference type="SUPFAM" id="SSF47459">
    <property type="entry name" value="HLH, helix-loop-helix DNA-binding domain"/>
    <property type="match status" value="1"/>
</dbReference>
<keyword evidence="2" id="KW-0805">Transcription regulation</keyword>
<evidence type="ECO:0000259" key="6">
    <source>
        <dbReference type="PROSITE" id="PS50888"/>
    </source>
</evidence>
<dbReference type="FunFam" id="4.10.280.10:FF:000002">
    <property type="entry name" value="Basic helix-loop-helix transcription factor"/>
    <property type="match status" value="1"/>
</dbReference>
<feature type="domain" description="BHLH" evidence="6">
    <location>
        <begin position="174"/>
        <end position="224"/>
    </location>
</feature>
<comment type="subcellular location">
    <subcellularLocation>
        <location evidence="1">Nucleus</location>
    </subcellularLocation>
</comment>